<evidence type="ECO:0000256" key="15">
    <source>
        <dbReference type="ARBA" id="ARBA00023012"/>
    </source>
</evidence>
<evidence type="ECO:0000256" key="2">
    <source>
        <dbReference type="ARBA" id="ARBA00001966"/>
    </source>
</evidence>
<dbReference type="PROSITE" id="PS50109">
    <property type="entry name" value="HIS_KIN"/>
    <property type="match status" value="1"/>
</dbReference>
<dbReference type="GO" id="GO:0005524">
    <property type="term" value="F:ATP binding"/>
    <property type="evidence" value="ECO:0007669"/>
    <property type="project" value="UniProtKB-KW"/>
</dbReference>
<evidence type="ECO:0000256" key="13">
    <source>
        <dbReference type="ARBA" id="ARBA00022840"/>
    </source>
</evidence>
<dbReference type="Pfam" id="PF08447">
    <property type="entry name" value="PAS_3"/>
    <property type="match status" value="1"/>
</dbReference>
<dbReference type="AlphaFoldDB" id="A0A5C4T9R4"/>
<keyword evidence="6" id="KW-0004">4Fe-4S</keyword>
<dbReference type="InterPro" id="IPR035965">
    <property type="entry name" value="PAS-like_dom_sf"/>
</dbReference>
<evidence type="ECO:0000256" key="16">
    <source>
        <dbReference type="ARBA" id="ARBA00023014"/>
    </source>
</evidence>
<feature type="domain" description="PAS" evidence="21">
    <location>
        <begin position="45"/>
        <end position="89"/>
    </location>
</feature>
<comment type="caution">
    <text evidence="23">The sequence shown here is derived from an EMBL/GenBank/DDBJ whole genome shotgun (WGS) entry which is preliminary data.</text>
</comment>
<dbReference type="InterPro" id="IPR003594">
    <property type="entry name" value="HATPase_dom"/>
</dbReference>
<evidence type="ECO:0000256" key="10">
    <source>
        <dbReference type="ARBA" id="ARBA00022723"/>
    </source>
</evidence>
<evidence type="ECO:0000256" key="5">
    <source>
        <dbReference type="ARBA" id="ARBA00017322"/>
    </source>
</evidence>
<dbReference type="InterPro" id="IPR000700">
    <property type="entry name" value="PAS-assoc_C"/>
</dbReference>
<feature type="coiled-coil region" evidence="19">
    <location>
        <begin position="150"/>
        <end position="180"/>
    </location>
</feature>
<evidence type="ECO:0000256" key="17">
    <source>
        <dbReference type="ARBA" id="ARBA00024827"/>
    </source>
</evidence>
<comment type="subcellular location">
    <subcellularLocation>
        <location evidence="3">Cytoplasm</location>
    </subcellularLocation>
</comment>
<dbReference type="EMBL" id="VDCQ01000021">
    <property type="protein sequence ID" value="TNJ65157.1"/>
    <property type="molecule type" value="Genomic_DNA"/>
</dbReference>
<dbReference type="OrthoDB" id="9760839at2"/>
<sequence>MSNNRGRYGQQSAGIGQDAQLLLAQLDGHIADELFRERVKQSLEQLADLKLALDESTIVAVTDRRGVITFVNDPFCRISQYSREELLGQDHRIINSGHHGKAYMQELWRTISSGSIWRGEIKNRAKDGSFYWVNTTIVPFRDEQGKPYQYLAVRNEVTQLKRAEEELQRMMTRVMEIQEEERRRFSRELHDGIGQSLFSLLIQMDRLIAEQKHAELERLRLDVSSLIEDVRGLAWEIRPSVLDDLGVVPAVRSHIANFAQHYGIKVHFDCDLRKRLDVLKETAVYRIIQEALANIGKYADVSEAAVSIKETEDGVVATISDRGKGFEADRRGHGVGLFSMEERARGVGGRLAVESAPGAGTTVTLTVPAG</sequence>
<evidence type="ECO:0000256" key="6">
    <source>
        <dbReference type="ARBA" id="ARBA00022485"/>
    </source>
</evidence>
<dbReference type="InterPro" id="IPR005467">
    <property type="entry name" value="His_kinase_dom"/>
</dbReference>
<evidence type="ECO:0000256" key="4">
    <source>
        <dbReference type="ARBA" id="ARBA00012438"/>
    </source>
</evidence>
<evidence type="ECO:0000256" key="19">
    <source>
        <dbReference type="SAM" id="Coils"/>
    </source>
</evidence>
<dbReference type="InterPro" id="IPR001610">
    <property type="entry name" value="PAC"/>
</dbReference>
<keyword evidence="16" id="KW-0411">Iron-sulfur</keyword>
<dbReference type="EC" id="2.7.13.3" evidence="4"/>
<evidence type="ECO:0000259" key="20">
    <source>
        <dbReference type="PROSITE" id="PS50109"/>
    </source>
</evidence>
<evidence type="ECO:0000256" key="9">
    <source>
        <dbReference type="ARBA" id="ARBA00022679"/>
    </source>
</evidence>
<keyword evidence="7" id="KW-0963">Cytoplasm</keyword>
<evidence type="ECO:0000256" key="18">
    <source>
        <dbReference type="ARBA" id="ARBA00030800"/>
    </source>
</evidence>
<evidence type="ECO:0000256" key="7">
    <source>
        <dbReference type="ARBA" id="ARBA00022490"/>
    </source>
</evidence>
<evidence type="ECO:0000259" key="22">
    <source>
        <dbReference type="PROSITE" id="PS50113"/>
    </source>
</evidence>
<dbReference type="InterPro" id="IPR013655">
    <property type="entry name" value="PAS_fold_3"/>
</dbReference>
<evidence type="ECO:0000313" key="23">
    <source>
        <dbReference type="EMBL" id="TNJ65157.1"/>
    </source>
</evidence>
<dbReference type="PANTHER" id="PTHR24421:SF10">
    <property type="entry name" value="NITRATE_NITRITE SENSOR PROTEIN NARQ"/>
    <property type="match status" value="1"/>
</dbReference>
<feature type="domain" description="Histidine kinase" evidence="20">
    <location>
        <begin position="184"/>
        <end position="370"/>
    </location>
</feature>
<keyword evidence="11" id="KW-0547">Nucleotide-binding</keyword>
<dbReference type="SUPFAM" id="SSF55874">
    <property type="entry name" value="ATPase domain of HSP90 chaperone/DNA topoisomerase II/histidine kinase"/>
    <property type="match status" value="1"/>
</dbReference>
<keyword evidence="9" id="KW-0808">Transferase</keyword>
<keyword evidence="15" id="KW-0902">Two-component regulatory system</keyword>
<dbReference type="GO" id="GO:0046872">
    <property type="term" value="F:metal ion binding"/>
    <property type="evidence" value="ECO:0007669"/>
    <property type="project" value="UniProtKB-KW"/>
</dbReference>
<dbReference type="InterPro" id="IPR004358">
    <property type="entry name" value="Sig_transdc_His_kin-like_C"/>
</dbReference>
<dbReference type="Pfam" id="PF07730">
    <property type="entry name" value="HisKA_3"/>
    <property type="match status" value="1"/>
</dbReference>
<dbReference type="NCBIfam" id="TIGR00229">
    <property type="entry name" value="sensory_box"/>
    <property type="match status" value="1"/>
</dbReference>
<accession>A0A5C4T9R4</accession>
<name>A0A5C4T9R4_9BACL</name>
<comment type="cofactor">
    <cofactor evidence="2">
        <name>[4Fe-4S] cluster</name>
        <dbReference type="ChEBI" id="CHEBI:49883"/>
    </cofactor>
</comment>
<comment type="catalytic activity">
    <reaction evidence="1">
        <text>ATP + protein L-histidine = ADP + protein N-phospho-L-histidine.</text>
        <dbReference type="EC" id="2.7.13.3"/>
    </reaction>
</comment>
<dbReference type="InterPro" id="IPR000014">
    <property type="entry name" value="PAS"/>
</dbReference>
<evidence type="ECO:0000256" key="1">
    <source>
        <dbReference type="ARBA" id="ARBA00000085"/>
    </source>
</evidence>
<dbReference type="Gene3D" id="3.30.565.10">
    <property type="entry name" value="Histidine kinase-like ATPase, C-terminal domain"/>
    <property type="match status" value="1"/>
</dbReference>
<evidence type="ECO:0000259" key="21">
    <source>
        <dbReference type="PROSITE" id="PS50112"/>
    </source>
</evidence>
<dbReference type="GO" id="GO:0051539">
    <property type="term" value="F:4 iron, 4 sulfur cluster binding"/>
    <property type="evidence" value="ECO:0007669"/>
    <property type="project" value="UniProtKB-KW"/>
</dbReference>
<dbReference type="GO" id="GO:0005737">
    <property type="term" value="C:cytoplasm"/>
    <property type="evidence" value="ECO:0007669"/>
    <property type="project" value="UniProtKB-SubCell"/>
</dbReference>
<evidence type="ECO:0000256" key="12">
    <source>
        <dbReference type="ARBA" id="ARBA00022777"/>
    </source>
</evidence>
<dbReference type="GO" id="GO:0000155">
    <property type="term" value="F:phosphorelay sensor kinase activity"/>
    <property type="evidence" value="ECO:0007669"/>
    <property type="project" value="InterPro"/>
</dbReference>
<feature type="domain" description="PAC" evidence="22">
    <location>
        <begin position="117"/>
        <end position="169"/>
    </location>
</feature>
<dbReference type="CDD" id="cd16917">
    <property type="entry name" value="HATPase_UhpB-NarQ-NarX-like"/>
    <property type="match status" value="1"/>
</dbReference>
<dbReference type="InterPro" id="IPR050482">
    <property type="entry name" value="Sensor_HK_TwoCompSys"/>
</dbReference>
<keyword evidence="8" id="KW-0597">Phosphoprotein</keyword>
<dbReference type="CDD" id="cd00130">
    <property type="entry name" value="PAS"/>
    <property type="match status" value="1"/>
</dbReference>
<dbReference type="SUPFAM" id="SSF55785">
    <property type="entry name" value="PYP-like sensor domain (PAS domain)"/>
    <property type="match status" value="1"/>
</dbReference>
<keyword evidence="10" id="KW-0479">Metal-binding</keyword>
<reference evidence="23 24" key="1">
    <citation type="submission" date="2019-05" db="EMBL/GenBank/DDBJ databases">
        <title>We sequenced the genome of Paenibacillus hemerocallicola KCTC 33185 for further insight into its adaptation and study the phylogeny of Paenibacillus.</title>
        <authorList>
            <person name="Narsing Rao M.P."/>
        </authorList>
    </citation>
    <scope>NUCLEOTIDE SEQUENCE [LARGE SCALE GENOMIC DNA]</scope>
    <source>
        <strain evidence="23 24">KCTC 33185</strain>
    </source>
</reference>
<evidence type="ECO:0000256" key="11">
    <source>
        <dbReference type="ARBA" id="ARBA00022741"/>
    </source>
</evidence>
<dbReference type="InterPro" id="IPR011712">
    <property type="entry name" value="Sig_transdc_His_kin_sub3_dim/P"/>
</dbReference>
<dbReference type="PRINTS" id="PR00344">
    <property type="entry name" value="BCTRLSENSOR"/>
</dbReference>
<keyword evidence="24" id="KW-1185">Reference proteome</keyword>
<gene>
    <name evidence="23" type="ORF">FE784_16295</name>
</gene>
<dbReference type="Gene3D" id="3.30.450.20">
    <property type="entry name" value="PAS domain"/>
    <property type="match status" value="1"/>
</dbReference>
<organism evidence="23 24">
    <name type="scientific">Paenibacillus hemerocallicola</name>
    <dbReference type="NCBI Taxonomy" id="1172614"/>
    <lineage>
        <taxon>Bacteria</taxon>
        <taxon>Bacillati</taxon>
        <taxon>Bacillota</taxon>
        <taxon>Bacilli</taxon>
        <taxon>Bacillales</taxon>
        <taxon>Paenibacillaceae</taxon>
        <taxon>Paenibacillus</taxon>
    </lineage>
</organism>
<evidence type="ECO:0000313" key="24">
    <source>
        <dbReference type="Proteomes" id="UP000307943"/>
    </source>
</evidence>
<dbReference type="SMART" id="SM00086">
    <property type="entry name" value="PAC"/>
    <property type="match status" value="1"/>
</dbReference>
<proteinExistence type="predicted"/>
<dbReference type="PANTHER" id="PTHR24421">
    <property type="entry name" value="NITRATE/NITRITE SENSOR PROTEIN NARX-RELATED"/>
    <property type="match status" value="1"/>
</dbReference>
<dbReference type="RefSeq" id="WP_139603281.1">
    <property type="nucleotide sequence ID" value="NZ_VDCQ01000021.1"/>
</dbReference>
<dbReference type="Proteomes" id="UP000307943">
    <property type="component" value="Unassembled WGS sequence"/>
</dbReference>
<keyword evidence="12" id="KW-0418">Kinase</keyword>
<dbReference type="Pfam" id="PF02518">
    <property type="entry name" value="HATPase_c"/>
    <property type="match status" value="1"/>
</dbReference>
<keyword evidence="14" id="KW-0408">Iron</keyword>
<dbReference type="SMART" id="SM00387">
    <property type="entry name" value="HATPase_c"/>
    <property type="match status" value="1"/>
</dbReference>
<protein>
    <recommendedName>
        <fullName evidence="5">Oxygen sensor histidine kinase NreB</fullName>
        <ecNumber evidence="4">2.7.13.3</ecNumber>
    </recommendedName>
    <alternativeName>
        <fullName evidence="18">Nitrogen regulation protein B</fullName>
    </alternativeName>
</protein>
<keyword evidence="19" id="KW-0175">Coiled coil</keyword>
<dbReference type="InterPro" id="IPR036890">
    <property type="entry name" value="HATPase_C_sf"/>
</dbReference>
<dbReference type="PROSITE" id="PS50113">
    <property type="entry name" value="PAC"/>
    <property type="match status" value="1"/>
</dbReference>
<keyword evidence="13" id="KW-0067">ATP-binding</keyword>
<comment type="function">
    <text evidence="17">Member of the two-component regulatory system NreB/NreC involved in the control of dissimilatory nitrate/nitrite reduction in response to oxygen. NreB functions as a direct oxygen sensor histidine kinase which is autophosphorylated, in the absence of oxygen, probably at the conserved histidine residue, and transfers its phosphate group probably to a conserved aspartate residue of NreC. NreB/NreC activates the expression of the nitrate (narGHJI) and nitrite (nir) reductase operons, as well as the putative nitrate transporter gene narT.</text>
</comment>
<dbReference type="GO" id="GO:0016020">
    <property type="term" value="C:membrane"/>
    <property type="evidence" value="ECO:0007669"/>
    <property type="project" value="InterPro"/>
</dbReference>
<evidence type="ECO:0000256" key="14">
    <source>
        <dbReference type="ARBA" id="ARBA00023004"/>
    </source>
</evidence>
<evidence type="ECO:0000256" key="3">
    <source>
        <dbReference type="ARBA" id="ARBA00004496"/>
    </source>
</evidence>
<dbReference type="GO" id="GO:0046983">
    <property type="term" value="F:protein dimerization activity"/>
    <property type="evidence" value="ECO:0007669"/>
    <property type="project" value="InterPro"/>
</dbReference>
<dbReference type="Gene3D" id="1.20.5.1930">
    <property type="match status" value="1"/>
</dbReference>
<dbReference type="PROSITE" id="PS50112">
    <property type="entry name" value="PAS"/>
    <property type="match status" value="1"/>
</dbReference>
<evidence type="ECO:0000256" key="8">
    <source>
        <dbReference type="ARBA" id="ARBA00022553"/>
    </source>
</evidence>